<feature type="chain" id="PRO_5035311096" evidence="3">
    <location>
        <begin position="21"/>
        <end position="1026"/>
    </location>
</feature>
<organism evidence="4 5">
    <name type="scientific">Candidatus Polarisedimenticola svalbardensis</name>
    <dbReference type="NCBI Taxonomy" id="2886004"/>
    <lineage>
        <taxon>Bacteria</taxon>
        <taxon>Pseudomonadati</taxon>
        <taxon>Acidobacteriota</taxon>
        <taxon>Candidatus Polarisedimenticolia</taxon>
        <taxon>Candidatus Polarisedimenticolales</taxon>
        <taxon>Candidatus Polarisedimenticolaceae</taxon>
        <taxon>Candidatus Polarisedimenticola</taxon>
    </lineage>
</organism>
<evidence type="ECO:0000256" key="2">
    <source>
        <dbReference type="SAM" id="MobiDB-lite"/>
    </source>
</evidence>
<dbReference type="SUPFAM" id="SSF48452">
    <property type="entry name" value="TPR-like"/>
    <property type="match status" value="3"/>
</dbReference>
<keyword evidence="3" id="KW-0732">Signal</keyword>
<evidence type="ECO:0000256" key="3">
    <source>
        <dbReference type="SAM" id="SignalP"/>
    </source>
</evidence>
<feature type="region of interest" description="Disordered" evidence="2">
    <location>
        <begin position="92"/>
        <end position="126"/>
    </location>
</feature>
<dbReference type="AlphaFoldDB" id="A0A8J6Y313"/>
<dbReference type="Gene3D" id="1.25.40.10">
    <property type="entry name" value="Tetratricopeptide repeat domain"/>
    <property type="match status" value="5"/>
</dbReference>
<dbReference type="PANTHER" id="PTHR12558:SF13">
    <property type="entry name" value="CELL DIVISION CYCLE PROTEIN 27 HOMOLOG"/>
    <property type="match status" value="1"/>
</dbReference>
<reference evidence="4 5" key="1">
    <citation type="submission" date="2020-08" db="EMBL/GenBank/DDBJ databases">
        <title>Acidobacteriota in marine sediments use diverse sulfur dissimilation pathways.</title>
        <authorList>
            <person name="Wasmund K."/>
        </authorList>
    </citation>
    <scope>NUCLEOTIDE SEQUENCE [LARGE SCALE GENOMIC DNA]</scope>
    <source>
        <strain evidence="4">MAG AM4</strain>
    </source>
</reference>
<feature type="repeat" description="TPR" evidence="1">
    <location>
        <begin position="176"/>
        <end position="209"/>
    </location>
</feature>
<dbReference type="EMBL" id="JACXWD010000027">
    <property type="protein sequence ID" value="MBD3868284.1"/>
    <property type="molecule type" value="Genomic_DNA"/>
</dbReference>
<proteinExistence type="predicted"/>
<dbReference type="Proteomes" id="UP000648239">
    <property type="component" value="Unassembled WGS sequence"/>
</dbReference>
<dbReference type="Pfam" id="PF13174">
    <property type="entry name" value="TPR_6"/>
    <property type="match status" value="1"/>
</dbReference>
<comment type="caution">
    <text evidence="4">The sequence shown here is derived from an EMBL/GenBank/DDBJ whole genome shotgun (WGS) entry which is preliminary data.</text>
</comment>
<feature type="signal peptide" evidence="3">
    <location>
        <begin position="1"/>
        <end position="20"/>
    </location>
</feature>
<accession>A0A8J6Y313</accession>
<evidence type="ECO:0000313" key="5">
    <source>
        <dbReference type="Proteomes" id="UP000648239"/>
    </source>
</evidence>
<gene>
    <name evidence="4" type="ORF">IFK94_09175</name>
</gene>
<dbReference type="InterPro" id="IPR019734">
    <property type="entry name" value="TPR_rpt"/>
</dbReference>
<dbReference type="PROSITE" id="PS51257">
    <property type="entry name" value="PROKAR_LIPOPROTEIN"/>
    <property type="match status" value="1"/>
</dbReference>
<dbReference type="Pfam" id="PF13432">
    <property type="entry name" value="TPR_16"/>
    <property type="match status" value="1"/>
</dbReference>
<keyword evidence="1" id="KW-0802">TPR repeat</keyword>
<evidence type="ECO:0000313" key="4">
    <source>
        <dbReference type="EMBL" id="MBD3868284.1"/>
    </source>
</evidence>
<feature type="repeat" description="TPR" evidence="1">
    <location>
        <begin position="333"/>
        <end position="366"/>
    </location>
</feature>
<name>A0A8J6Y313_9BACT</name>
<dbReference type="PANTHER" id="PTHR12558">
    <property type="entry name" value="CELL DIVISION CYCLE 16,23,27"/>
    <property type="match status" value="1"/>
</dbReference>
<dbReference type="SMART" id="SM00028">
    <property type="entry name" value="TPR"/>
    <property type="match status" value="7"/>
</dbReference>
<evidence type="ECO:0000256" key="1">
    <source>
        <dbReference type="PROSITE-ProRule" id="PRU00339"/>
    </source>
</evidence>
<sequence length="1026" mass="115750">MIRRLTIAMVLAPVFMAGCATVPERQAQVTLAELRNVQPDVQEVQVEQGFEQAMEGYRRFLEETPETAMTPEAMRRLADLQIEKQFGIRDGEGTVQETALPVPSQADVPERAGTSGQPGSPDGIWESDQEFEQRTTAETAVPASPAGVETDPADALEAIALYDKLLTEYPSYENSDQVLYQKARAYDEIGRSEEAMETMELLIQANPHSGHYDEVQFRRGEFLFTRRQYRDAESAYAAIFNLGAGSSYYELALYKLGWTLYKQEFYEEALHKYMALMDYKVSVGYDFDQAATEEDERRVADTYRAISLSFSYIGPPETVAEYFAEFGNRTYEDRVYNNLGEHYLAKLRYDDAAKTYKTFMGLYPFHRAAPMFSMRVVETFTKGEFPKLVLEAKREFASDYGLHSEYWQHYEPEESPEVLAYLKTNLNDLATHYHARYQDTEDEAEKLASHREARRWYGDYLESFPTDEDTPAINYRLADLLLESGEFGEAARQYERTAYKYAGHAQSSAAGYAAVYAYREQMKVADDEQQDAVRRNTVESSLRFADAFPDHEHTAAVLGAAADDLYELEDYDSAIAASRRVIDAYPEAGETILRSAWIVVAHGSFELAEYPQAEQAYGETLARTPLDDESHEGLVDNLAASIYRQGEIANDAQDYRAAADHFLRIRSAAPTSAIRASAEYDAGAALIRLESWNEAAGVFEAFRSAYPGHELQLEATRQIAYAYREDGRLMRAADEYDRFATESVDPELRREALLVAGDLYEQSDAPGRALNIYNRYVEEYSVPVEPALETRFKIAGIHNAADDDSLYHQELAEIVRLEAEAGPDRTGRTRFLAASSALVLAEQLYGEFITVKLLQPFEASLQDKQERLDTTIAAMGALVSYEVAEVTAAATYYMAEIYFDFSRSLAESERPTDLEPVELAEYELALEEEGYPFEEKAIDLHEENLELLQAGVFNSWTAKSLDKLAELVPGRYAKNEMSSGFLARVDVYEYRSPGSEFVGPLMSGIDTTDRNETVLAARAQSGEEER</sequence>
<dbReference type="InterPro" id="IPR011990">
    <property type="entry name" value="TPR-like_helical_dom_sf"/>
</dbReference>
<dbReference type="PROSITE" id="PS50005">
    <property type="entry name" value="TPR"/>
    <property type="match status" value="2"/>
</dbReference>
<protein>
    <submittedName>
        <fullName evidence="4">Tetratricopeptide repeat protein</fullName>
    </submittedName>
</protein>